<evidence type="ECO:0000256" key="1">
    <source>
        <dbReference type="ARBA" id="ARBA00023002"/>
    </source>
</evidence>
<keyword evidence="4" id="KW-1185">Reference proteome</keyword>
<organism evidence="3 4">
    <name type="scientific">Paraflavisolibacter caeni</name>
    <dbReference type="NCBI Taxonomy" id="2982496"/>
    <lineage>
        <taxon>Bacteria</taxon>
        <taxon>Pseudomonadati</taxon>
        <taxon>Bacteroidota</taxon>
        <taxon>Chitinophagia</taxon>
        <taxon>Chitinophagales</taxon>
        <taxon>Chitinophagaceae</taxon>
        <taxon>Paraflavisolibacter</taxon>
    </lineage>
</organism>
<gene>
    <name evidence="3" type="ORF">OCK74_25325</name>
</gene>
<proteinExistence type="predicted"/>
<dbReference type="NCBIfam" id="NF006307">
    <property type="entry name" value="PRK08507.1"/>
    <property type="match status" value="1"/>
</dbReference>
<dbReference type="InterPro" id="IPR003099">
    <property type="entry name" value="Prephen_DH"/>
</dbReference>
<dbReference type="RefSeq" id="WP_279299920.1">
    <property type="nucleotide sequence ID" value="NZ_JAOTIF010000034.1"/>
</dbReference>
<dbReference type="Gene3D" id="3.40.50.720">
    <property type="entry name" value="NAD(P)-binding Rossmann-like Domain"/>
    <property type="match status" value="1"/>
</dbReference>
<dbReference type="Gene3D" id="1.10.3660.10">
    <property type="entry name" value="6-phosphogluconate dehydrogenase C-terminal like domain"/>
    <property type="match status" value="1"/>
</dbReference>
<dbReference type="GO" id="GO:0006571">
    <property type="term" value="P:tyrosine biosynthetic process"/>
    <property type="evidence" value="ECO:0007669"/>
    <property type="project" value="InterPro"/>
</dbReference>
<dbReference type="InterPro" id="IPR050812">
    <property type="entry name" value="Preph/Arog_dehydrog"/>
</dbReference>
<reference evidence="3" key="1">
    <citation type="submission" date="2022-09" db="EMBL/GenBank/DDBJ databases">
        <authorList>
            <person name="Yuan C."/>
            <person name="Ke Z."/>
        </authorList>
    </citation>
    <scope>NUCLEOTIDE SEQUENCE</scope>
    <source>
        <strain evidence="3">LB-8</strain>
    </source>
</reference>
<dbReference type="EMBL" id="JAOTIF010000034">
    <property type="protein sequence ID" value="MCU7552466.1"/>
    <property type="molecule type" value="Genomic_DNA"/>
</dbReference>
<dbReference type="AlphaFoldDB" id="A0A9X2Y0N7"/>
<dbReference type="GO" id="GO:0008977">
    <property type="term" value="F:prephenate dehydrogenase (NAD+) activity"/>
    <property type="evidence" value="ECO:0007669"/>
    <property type="project" value="UniProtKB-EC"/>
</dbReference>
<evidence type="ECO:0000313" key="3">
    <source>
        <dbReference type="EMBL" id="MCU7552466.1"/>
    </source>
</evidence>
<dbReference type="SUPFAM" id="SSF51735">
    <property type="entry name" value="NAD(P)-binding Rossmann-fold domains"/>
    <property type="match status" value="1"/>
</dbReference>
<dbReference type="EC" id="1.3.1.12" evidence="3"/>
<dbReference type="Proteomes" id="UP001155483">
    <property type="component" value="Unassembled WGS sequence"/>
</dbReference>
<dbReference type="InterPro" id="IPR046826">
    <property type="entry name" value="PDH_N"/>
</dbReference>
<dbReference type="PANTHER" id="PTHR21363">
    <property type="entry name" value="PREPHENATE DEHYDROGENASE"/>
    <property type="match status" value="1"/>
</dbReference>
<dbReference type="PANTHER" id="PTHR21363:SF0">
    <property type="entry name" value="PREPHENATE DEHYDROGENASE [NADP(+)]"/>
    <property type="match status" value="1"/>
</dbReference>
<name>A0A9X2Y0N7_9BACT</name>
<protein>
    <submittedName>
        <fullName evidence="3">Prephenate dehydrogenase</fullName>
        <ecNumber evidence="3">1.3.1.12</ecNumber>
    </submittedName>
</protein>
<evidence type="ECO:0000259" key="2">
    <source>
        <dbReference type="PROSITE" id="PS51176"/>
    </source>
</evidence>
<dbReference type="Pfam" id="PF02153">
    <property type="entry name" value="PDH_N"/>
    <property type="match status" value="1"/>
</dbReference>
<dbReference type="InterPro" id="IPR046825">
    <property type="entry name" value="PDH_C"/>
</dbReference>
<feature type="domain" description="Prephenate/arogenate dehydrogenase" evidence="2">
    <location>
        <begin position="20"/>
        <end position="305"/>
    </location>
</feature>
<dbReference type="PROSITE" id="PS51176">
    <property type="entry name" value="PDH_ADH"/>
    <property type="match status" value="1"/>
</dbReference>
<dbReference type="GO" id="GO:0070403">
    <property type="term" value="F:NAD+ binding"/>
    <property type="evidence" value="ECO:0007669"/>
    <property type="project" value="InterPro"/>
</dbReference>
<dbReference type="Pfam" id="PF20463">
    <property type="entry name" value="PDH_C"/>
    <property type="match status" value="1"/>
</dbReference>
<sequence>MDSTNHRSKRLNLKTHRKMKTVAIVGVGLIGGSLALALKEKNLAQTIIGVDQNPDHQQKALELNLVDEIADLCDAIKRSDLIVLATPVNAVKRLLPEVLDQVDQQVVIDVGSTKEGILEVIKDHLKRGRFVATHPMWGTEYSGPEAAVKNAFVQKATVICNQEDSDADALKLVESIYKELGMHLVYMNGQAHDVHVAYVSHISHITSFALANTVLEKEKEEDTIFELASGGFESTVRLAKSNPATWASIFMQNRENVLDVLNEHISQLRKFKSCLEKENYEYLEELMVNANKIKKVLNPDLAKQKRVEEKSKI</sequence>
<evidence type="ECO:0000313" key="4">
    <source>
        <dbReference type="Proteomes" id="UP001155483"/>
    </source>
</evidence>
<accession>A0A9X2Y0N7</accession>
<keyword evidence="1 3" id="KW-0560">Oxidoreductase</keyword>
<dbReference type="InterPro" id="IPR036291">
    <property type="entry name" value="NAD(P)-bd_dom_sf"/>
</dbReference>
<dbReference type="InterPro" id="IPR008927">
    <property type="entry name" value="6-PGluconate_DH-like_C_sf"/>
</dbReference>
<dbReference type="SUPFAM" id="SSF48179">
    <property type="entry name" value="6-phosphogluconate dehydrogenase C-terminal domain-like"/>
    <property type="match status" value="1"/>
</dbReference>
<dbReference type="GO" id="GO:0004665">
    <property type="term" value="F:prephenate dehydrogenase (NADP+) activity"/>
    <property type="evidence" value="ECO:0007669"/>
    <property type="project" value="InterPro"/>
</dbReference>
<comment type="caution">
    <text evidence="3">The sequence shown here is derived from an EMBL/GenBank/DDBJ whole genome shotgun (WGS) entry which is preliminary data.</text>
</comment>
<reference evidence="3" key="2">
    <citation type="submission" date="2023-04" db="EMBL/GenBank/DDBJ databases">
        <title>Paracnuella aquatica gen. nov., sp. nov., a member of the family Chitinophagaceae isolated from a hot spring.</title>
        <authorList>
            <person name="Wang C."/>
        </authorList>
    </citation>
    <scope>NUCLEOTIDE SEQUENCE</scope>
    <source>
        <strain evidence="3">LB-8</strain>
    </source>
</reference>
<dbReference type="FunFam" id="3.40.50.720:FF:000208">
    <property type="entry name" value="Prephenate dehydrogenase"/>
    <property type="match status" value="1"/>
</dbReference>